<feature type="compositionally biased region" description="Basic and acidic residues" evidence="14">
    <location>
        <begin position="706"/>
        <end position="715"/>
    </location>
</feature>
<dbReference type="Proteomes" id="UP000030758">
    <property type="component" value="Unassembled WGS sequence"/>
</dbReference>
<organism evidence="18">
    <name type="scientific">Trichuris suis</name>
    <name type="common">pig whipworm</name>
    <dbReference type="NCBI Taxonomy" id="68888"/>
    <lineage>
        <taxon>Eukaryota</taxon>
        <taxon>Metazoa</taxon>
        <taxon>Ecdysozoa</taxon>
        <taxon>Nematoda</taxon>
        <taxon>Enoplea</taxon>
        <taxon>Dorylaimia</taxon>
        <taxon>Trichinellida</taxon>
        <taxon>Trichuridae</taxon>
        <taxon>Trichuris</taxon>
    </lineage>
</organism>
<dbReference type="SUPFAM" id="SSF54001">
    <property type="entry name" value="Cysteine proteinases"/>
    <property type="match status" value="1"/>
</dbReference>
<dbReference type="SUPFAM" id="SSF101576">
    <property type="entry name" value="Supernatant protein factor (SPF), C-terminal domain"/>
    <property type="match status" value="1"/>
</dbReference>
<dbReference type="Gene3D" id="1.20.58.860">
    <property type="match status" value="1"/>
</dbReference>
<evidence type="ECO:0000313" key="18">
    <source>
        <dbReference type="EMBL" id="KFD72922.1"/>
    </source>
</evidence>
<evidence type="ECO:0000256" key="13">
    <source>
        <dbReference type="PROSITE-ProRule" id="PRU01393"/>
    </source>
</evidence>
<keyword evidence="5" id="KW-0507">mRNA processing</keyword>
<feature type="active site" description="Proton donor" evidence="13">
    <location>
        <position position="1015"/>
    </location>
</feature>
<feature type="compositionally biased region" description="Basic residues" evidence="14">
    <location>
        <begin position="741"/>
        <end position="750"/>
    </location>
</feature>
<dbReference type="EC" id="3.4.19.12" evidence="4 13"/>
<dbReference type="Pfam" id="PF03371">
    <property type="entry name" value="PRP38"/>
    <property type="match status" value="1"/>
</dbReference>
<keyword evidence="12" id="KW-0539">Nucleus</keyword>
<proteinExistence type="inferred from homology"/>
<dbReference type="EMBL" id="KL363182">
    <property type="protein sequence ID" value="KFD58896.1"/>
    <property type="molecule type" value="Genomic_DNA"/>
</dbReference>
<dbReference type="Pfam" id="PF01088">
    <property type="entry name" value="Peptidase_C12"/>
    <property type="match status" value="1"/>
</dbReference>
<keyword evidence="8 13" id="KW-0833">Ubl conjugation pathway</keyword>
<dbReference type="PROSITE" id="PS50191">
    <property type="entry name" value="CRAL_TRIO"/>
    <property type="match status" value="1"/>
</dbReference>
<dbReference type="GO" id="GO:0004843">
    <property type="term" value="F:cysteine-type deubiquitinase activity"/>
    <property type="evidence" value="ECO:0007669"/>
    <property type="project" value="UniProtKB-UniRule"/>
</dbReference>
<feature type="compositionally biased region" description="Basic residues" evidence="14">
    <location>
        <begin position="726"/>
        <end position="735"/>
    </location>
</feature>
<comment type="subcellular location">
    <subcellularLocation>
        <location evidence="2">Nucleus</location>
    </subcellularLocation>
</comment>
<dbReference type="InterPro" id="IPR036865">
    <property type="entry name" value="CRAL-TRIO_dom_sf"/>
</dbReference>
<dbReference type="Gene3D" id="3.40.525.10">
    <property type="entry name" value="CRAL-TRIO lipid binding domain"/>
    <property type="match status" value="1"/>
</dbReference>
<dbReference type="Gene3D" id="3.40.532.10">
    <property type="entry name" value="Peptidase C12, ubiquitin carboxyl-terminal hydrolase"/>
    <property type="match status" value="1"/>
</dbReference>
<dbReference type="GO" id="GO:0006397">
    <property type="term" value="P:mRNA processing"/>
    <property type="evidence" value="ECO:0007669"/>
    <property type="project" value="UniProtKB-KW"/>
</dbReference>
<gene>
    <name evidence="17" type="ORF">M513_00059</name>
    <name evidence="18" type="ORF">M514_00059</name>
</gene>
<keyword evidence="11" id="KW-0508">mRNA splicing</keyword>
<evidence type="ECO:0000313" key="17">
    <source>
        <dbReference type="EMBL" id="KFD58896.1"/>
    </source>
</evidence>
<sequence length="1156" mass="132511">MGVRFTEDPSAELVMELRQRVSSELPTSYDTDFNLMRWIINADKMSRTSGNVDLAEKNLRNHLHFRRALHLDEPGLPTWDENPVYKDRLLPRGHFEWLQARNCFLWWVDYSTLNMSAIIRSQKSTDMLIYHFWKYELMLRTINEREKDTGVRCSVYAVIDLRDWPINPLTLLFVNDGQMSYYANLFHYEHYPELVNPINLINAPTWISLPYRLVKSTMPKDFGSRFRILNHRFADTISKELPPEALPIEFGGTNAQLQPFTTVPSRFGMPEEKETSYERNKLERSEDLYHVYVNARRRKVIPVECKAGSTLLWHFTTDNALLFGIFFQDFSAATSSTEDSHQHLIPDVGHMEMVYPLLRFAAKHVPETGALLCRQAGTYYLTFCNRSSWWSRRHVYIKVEVRTSEGGYASAGIKTGSKQNTLAFWGNKQTMNLNHLVYENIMISPYYKNTLSQVVTYHEVLDEIYYNVDHLEPWERGTRKTTGQTGMCGGVRGVGAGGVVSSAFCILYKLFTLKLTRKQLISMLNHSDSCYIRGLGFMYVRYCLHPNSFWYWFEPYLDDEEEIDPKAGGGEVMTIGDMIRQMLNKLEWYTTLFPRIPVPIQVRRPLSVIHCGALETFRDHCYAVRCFSAGNSSYKEIDSKLRERARTNFRNQMESSKATPDASSVRPAGGQGAQRFRPYDGQRWSEERRLSRSSPERIYSIPRGSPDVRRSDRSRSRSSISSNGRPSRHHHRHSSRSSSHRDRHHYRRDRSRSGDQKHRRKSDRSGCRSREMQYGRSSDREKDKRSSRSDNQWQRGGSSASTKPERVPVRHEKSPVLIEATTVFTSLALFILLFCIENVLQDRQAMSEHDAANWCLIESDPAVFTEMIKGFGNLLGLFPSDPIDVLLGCSGVEVQEVYSLSDLTSKNMGEVYGLIFLFKWQPDTQGIPPPGTNGAGDVYFALQVVQNACASQALINLLLNCESRDVDIGSTLREFKTFTANMDPAVGCCVNISACRPLLFELDSTGKREEHDAYHFITYVPKGGRVFELDGLAAEPVDLGAIPDGGDWLAVVHGAIAAKVEKYSSEEIRFNLMAIVPERKGALVKRMQEMIKDNDPALAEQVAALQQEIANEDKKLDRYKLENNRRRHNYVPFIVELIKVLAKEGKLTEMISEVSD</sequence>
<dbReference type="PANTHER" id="PTHR23142">
    <property type="entry name" value="PRE-MRNA-SPLICING FACTOR 38A-RELATED"/>
    <property type="match status" value="1"/>
</dbReference>
<dbReference type="InterPro" id="IPR038765">
    <property type="entry name" value="Papain-like_cys_pep_sf"/>
</dbReference>
<feature type="compositionally biased region" description="Polar residues" evidence="14">
    <location>
        <begin position="791"/>
        <end position="802"/>
    </location>
</feature>
<dbReference type="SMART" id="SM00516">
    <property type="entry name" value="SEC14"/>
    <property type="match status" value="1"/>
</dbReference>
<evidence type="ECO:0000256" key="10">
    <source>
        <dbReference type="ARBA" id="ARBA00022807"/>
    </source>
</evidence>
<dbReference type="GO" id="GO:0006511">
    <property type="term" value="P:ubiquitin-dependent protein catabolic process"/>
    <property type="evidence" value="ECO:0007669"/>
    <property type="project" value="UniProtKB-UniRule"/>
</dbReference>
<dbReference type="AlphaFoldDB" id="A0A085NTX6"/>
<dbReference type="SUPFAM" id="SSF52087">
    <property type="entry name" value="CRAL/TRIO domain"/>
    <property type="match status" value="1"/>
</dbReference>
<dbReference type="CDD" id="cd00170">
    <property type="entry name" value="SEC14"/>
    <property type="match status" value="1"/>
</dbReference>
<evidence type="ECO:0000256" key="1">
    <source>
        <dbReference type="ARBA" id="ARBA00000707"/>
    </source>
</evidence>
<evidence type="ECO:0000256" key="2">
    <source>
        <dbReference type="ARBA" id="ARBA00004123"/>
    </source>
</evidence>
<feature type="compositionally biased region" description="Basic and acidic residues" evidence="14">
    <location>
        <begin position="677"/>
        <end position="690"/>
    </location>
</feature>
<evidence type="ECO:0000256" key="9">
    <source>
        <dbReference type="ARBA" id="ARBA00022801"/>
    </source>
</evidence>
<dbReference type="Pfam" id="PF00650">
    <property type="entry name" value="CRAL_TRIO"/>
    <property type="match status" value="1"/>
</dbReference>
<dbReference type="PROSITE" id="PS52048">
    <property type="entry name" value="UCH_DOMAIN"/>
    <property type="match status" value="1"/>
</dbReference>
<evidence type="ECO:0000256" key="11">
    <source>
        <dbReference type="ARBA" id="ARBA00023187"/>
    </source>
</evidence>
<evidence type="ECO:0000256" key="7">
    <source>
        <dbReference type="ARBA" id="ARBA00022728"/>
    </source>
</evidence>
<comment type="similarity">
    <text evidence="13">Belongs to the peptidase C12 family.</text>
</comment>
<feature type="domain" description="UCH catalytic" evidence="16">
    <location>
        <begin position="853"/>
        <end position="1077"/>
    </location>
</feature>
<feature type="compositionally biased region" description="Basic and acidic residues" evidence="14">
    <location>
        <begin position="763"/>
        <end position="788"/>
    </location>
</feature>
<dbReference type="InterPro" id="IPR036598">
    <property type="entry name" value="GOLD_dom_sf"/>
</dbReference>
<dbReference type="GO" id="GO:0008380">
    <property type="term" value="P:RNA splicing"/>
    <property type="evidence" value="ECO:0007669"/>
    <property type="project" value="UniProtKB-KW"/>
</dbReference>
<evidence type="ECO:0000256" key="5">
    <source>
        <dbReference type="ARBA" id="ARBA00022664"/>
    </source>
</evidence>
<name>A0A085NTX6_9BILA</name>
<feature type="active site" description="Nucleophile" evidence="13">
    <location>
        <position position="949"/>
    </location>
</feature>
<dbReference type="GO" id="GO:0005681">
    <property type="term" value="C:spliceosomal complex"/>
    <property type="evidence" value="ECO:0007669"/>
    <property type="project" value="UniProtKB-KW"/>
</dbReference>
<keyword evidence="7" id="KW-0747">Spliceosome</keyword>
<keyword evidence="6 13" id="KW-0645">Protease</keyword>
<dbReference type="InterPro" id="IPR001578">
    <property type="entry name" value="Peptidase_C12_UCH"/>
</dbReference>
<dbReference type="InterPro" id="IPR005037">
    <property type="entry name" value="PRP38"/>
</dbReference>
<comment type="catalytic activity">
    <reaction evidence="1 13">
        <text>Thiol-dependent hydrolysis of ester, thioester, amide, peptide and isopeptide bonds formed by the C-terminal Gly of ubiquitin (a 76-residue protein attached to proteins as an intracellular targeting signal).</text>
        <dbReference type="EC" id="3.4.19.12"/>
    </reaction>
</comment>
<dbReference type="Pfam" id="PF18031">
    <property type="entry name" value="UCH_C"/>
    <property type="match status" value="1"/>
</dbReference>
<dbReference type="InterPro" id="IPR041507">
    <property type="entry name" value="UCH_C"/>
</dbReference>
<dbReference type="Proteomes" id="UP000030764">
    <property type="component" value="Unassembled WGS sequence"/>
</dbReference>
<feature type="site" description="Important for enzyme activity" evidence="13">
    <location>
        <position position="1030"/>
    </location>
</feature>
<evidence type="ECO:0000313" key="19">
    <source>
        <dbReference type="Proteomes" id="UP000030764"/>
    </source>
</evidence>
<dbReference type="EMBL" id="KL367475">
    <property type="protein sequence ID" value="KFD72922.1"/>
    <property type="molecule type" value="Genomic_DNA"/>
</dbReference>
<evidence type="ECO:0000256" key="8">
    <source>
        <dbReference type="ARBA" id="ARBA00022786"/>
    </source>
</evidence>
<feature type="site" description="Transition state stabilizer" evidence="13">
    <location>
        <position position="943"/>
    </location>
</feature>
<evidence type="ECO:0000256" key="6">
    <source>
        <dbReference type="ARBA" id="ARBA00022670"/>
    </source>
</evidence>
<accession>A0A085NTX6</accession>
<dbReference type="Gene3D" id="2.60.120.680">
    <property type="entry name" value="GOLD domain"/>
    <property type="match status" value="1"/>
</dbReference>
<comment type="similarity">
    <text evidence="3">Belongs to the PRP38 family.</text>
</comment>
<dbReference type="InterPro" id="IPR036959">
    <property type="entry name" value="Peptidase_C12_UCH_sf"/>
</dbReference>
<dbReference type="InterPro" id="IPR001251">
    <property type="entry name" value="CRAL-TRIO_dom"/>
</dbReference>
<feature type="compositionally biased region" description="Polar residues" evidence="14">
    <location>
        <begin position="649"/>
        <end position="662"/>
    </location>
</feature>
<evidence type="ECO:0000256" key="4">
    <source>
        <dbReference type="ARBA" id="ARBA00012759"/>
    </source>
</evidence>
<feature type="region of interest" description="Disordered" evidence="14">
    <location>
        <begin position="649"/>
        <end position="811"/>
    </location>
</feature>
<protein>
    <recommendedName>
        <fullName evidence="4 13">ubiquitinyl hydrolase 1</fullName>
        <ecNumber evidence="4 13">3.4.19.12</ecNumber>
    </recommendedName>
</protein>
<evidence type="ECO:0000259" key="15">
    <source>
        <dbReference type="PROSITE" id="PS50191"/>
    </source>
</evidence>
<feature type="domain" description="CRAL-TRIO" evidence="15">
    <location>
        <begin position="113"/>
        <end position="258"/>
    </location>
</feature>
<keyword evidence="10 13" id="KW-0788">Thiol protease</keyword>
<keyword evidence="9 13" id="KW-0378">Hydrolase</keyword>
<evidence type="ECO:0000256" key="12">
    <source>
        <dbReference type="ARBA" id="ARBA00023242"/>
    </source>
</evidence>
<dbReference type="PROSITE" id="PS52049">
    <property type="entry name" value="ULD"/>
    <property type="match status" value="1"/>
</dbReference>
<keyword evidence="19" id="KW-1185">Reference proteome</keyword>
<evidence type="ECO:0000256" key="3">
    <source>
        <dbReference type="ARBA" id="ARBA00006164"/>
    </source>
</evidence>
<evidence type="ECO:0000259" key="16">
    <source>
        <dbReference type="PROSITE" id="PS52048"/>
    </source>
</evidence>
<reference evidence="18 19" key="1">
    <citation type="journal article" date="2014" name="Nat. Genet.">
        <title>Genome and transcriptome of the porcine whipworm Trichuris suis.</title>
        <authorList>
            <person name="Jex A.R."/>
            <person name="Nejsum P."/>
            <person name="Schwarz E.M."/>
            <person name="Hu L."/>
            <person name="Young N.D."/>
            <person name="Hall R.S."/>
            <person name="Korhonen P.K."/>
            <person name="Liao S."/>
            <person name="Thamsborg S."/>
            <person name="Xia J."/>
            <person name="Xu P."/>
            <person name="Wang S."/>
            <person name="Scheerlinck J.P."/>
            <person name="Hofmann A."/>
            <person name="Sternberg P.W."/>
            <person name="Wang J."/>
            <person name="Gasser R.B."/>
        </authorList>
    </citation>
    <scope>NUCLEOTIDE SEQUENCE [LARGE SCALE GENOMIC DNA]</scope>
    <source>
        <strain evidence="18">DCEP-RM93F</strain>
        <strain evidence="17">DCEP-RM93M</strain>
    </source>
</reference>
<evidence type="ECO:0000256" key="14">
    <source>
        <dbReference type="SAM" id="MobiDB-lite"/>
    </source>
</evidence>